<sequence length="61" mass="7251">MNHNYVDEACLIYEVVRQPLMQTMHALTRDRGREFYDNVCDLYARQMKEFSLRGEGTSNFS</sequence>
<dbReference type="WBParaSite" id="ACAC_0000869801-mRNA-1">
    <property type="protein sequence ID" value="ACAC_0000869801-mRNA-1"/>
    <property type="gene ID" value="ACAC_0000869801"/>
</dbReference>
<protein>
    <submittedName>
        <fullName evidence="2">Integrase catalytic domain-containing protein</fullName>
    </submittedName>
</protein>
<proteinExistence type="predicted"/>
<dbReference type="STRING" id="6313.A0A0K0DDC0"/>
<evidence type="ECO:0000313" key="1">
    <source>
        <dbReference type="Proteomes" id="UP000035642"/>
    </source>
</evidence>
<reference evidence="2" key="2">
    <citation type="submission" date="2017-02" db="UniProtKB">
        <authorList>
            <consortium name="WormBaseParasite"/>
        </authorList>
    </citation>
    <scope>IDENTIFICATION</scope>
</reference>
<dbReference type="AlphaFoldDB" id="A0A0K0DDC0"/>
<dbReference type="Proteomes" id="UP000035642">
    <property type="component" value="Unassembled WGS sequence"/>
</dbReference>
<accession>A0A0K0DDC0</accession>
<organism evidence="1 2">
    <name type="scientific">Angiostrongylus cantonensis</name>
    <name type="common">Rat lungworm</name>
    <dbReference type="NCBI Taxonomy" id="6313"/>
    <lineage>
        <taxon>Eukaryota</taxon>
        <taxon>Metazoa</taxon>
        <taxon>Ecdysozoa</taxon>
        <taxon>Nematoda</taxon>
        <taxon>Chromadorea</taxon>
        <taxon>Rhabditida</taxon>
        <taxon>Rhabditina</taxon>
        <taxon>Rhabditomorpha</taxon>
        <taxon>Strongyloidea</taxon>
        <taxon>Metastrongylidae</taxon>
        <taxon>Angiostrongylus</taxon>
    </lineage>
</organism>
<name>A0A0K0DDC0_ANGCA</name>
<keyword evidence="1" id="KW-1185">Reference proteome</keyword>
<evidence type="ECO:0000313" key="2">
    <source>
        <dbReference type="WBParaSite" id="ACAC_0000869801-mRNA-1"/>
    </source>
</evidence>
<reference evidence="1" key="1">
    <citation type="submission" date="2012-09" db="EMBL/GenBank/DDBJ databases">
        <authorList>
            <person name="Martin A.A."/>
        </authorList>
    </citation>
    <scope>NUCLEOTIDE SEQUENCE</scope>
</reference>